<accession>A0A645FCT9</accession>
<dbReference type="GO" id="GO:0006355">
    <property type="term" value="P:regulation of DNA-templated transcription"/>
    <property type="evidence" value="ECO:0007669"/>
    <property type="project" value="InterPro"/>
</dbReference>
<proteinExistence type="predicted"/>
<dbReference type="AlphaFoldDB" id="A0A645FCT9"/>
<dbReference type="EMBL" id="VSSQ01058001">
    <property type="protein sequence ID" value="MPN11750.1"/>
    <property type="molecule type" value="Genomic_DNA"/>
</dbReference>
<feature type="domain" description="PRD" evidence="1">
    <location>
        <begin position="155"/>
        <end position="261"/>
    </location>
</feature>
<dbReference type="InterPro" id="IPR036634">
    <property type="entry name" value="PRD_sf"/>
</dbReference>
<reference evidence="2" key="1">
    <citation type="submission" date="2019-08" db="EMBL/GenBank/DDBJ databases">
        <authorList>
            <person name="Kucharzyk K."/>
            <person name="Murdoch R.W."/>
            <person name="Higgins S."/>
            <person name="Loffler F."/>
        </authorList>
    </citation>
    <scope>NUCLEOTIDE SEQUENCE</scope>
</reference>
<evidence type="ECO:0000313" key="2">
    <source>
        <dbReference type="EMBL" id="MPN11750.1"/>
    </source>
</evidence>
<sequence>MIMEGYSIEKILEEASERNKHKYKIIKNRKKQPAIITVCETGIGTAEKFADLLKNSFPSNAGVTFIPYDYASIEEKKKSLPVFDKYNVLCMIGTSNPHIENVKFIPIEGIINGNSYQELEQLSRNHLNEKDLENFKKAILRNFSMDNLLNYLTILNSERIVVSVEAIIDKIQTGLKLELNSNVVFGLYIHIGCLIERLIIDKYMVNFEGLAEFVDSHQDFIIVVKNAFEEIEQMYNVTVPLSEIGYIYNYIFKRYKASVKEDENSVNDLWTES</sequence>
<dbReference type="SUPFAM" id="SSF63520">
    <property type="entry name" value="PTS-regulatory domain, PRD"/>
    <property type="match status" value="1"/>
</dbReference>
<organism evidence="2">
    <name type="scientific">bioreactor metagenome</name>
    <dbReference type="NCBI Taxonomy" id="1076179"/>
    <lineage>
        <taxon>unclassified sequences</taxon>
        <taxon>metagenomes</taxon>
        <taxon>ecological metagenomes</taxon>
    </lineage>
</organism>
<dbReference type="InterPro" id="IPR011608">
    <property type="entry name" value="PRD"/>
</dbReference>
<comment type="caution">
    <text evidence="2">The sequence shown here is derived from an EMBL/GenBank/DDBJ whole genome shotgun (WGS) entry which is preliminary data.</text>
</comment>
<dbReference type="Pfam" id="PF00874">
    <property type="entry name" value="PRD"/>
    <property type="match status" value="1"/>
</dbReference>
<evidence type="ECO:0000259" key="1">
    <source>
        <dbReference type="PROSITE" id="PS51372"/>
    </source>
</evidence>
<gene>
    <name evidence="2" type="primary">dgaR_3</name>
    <name evidence="2" type="ORF">SDC9_159058</name>
</gene>
<dbReference type="PROSITE" id="PS51372">
    <property type="entry name" value="PRD_2"/>
    <property type="match status" value="1"/>
</dbReference>
<protein>
    <submittedName>
        <fullName evidence="2">Transcriptional regulatory protein DagR</fullName>
    </submittedName>
</protein>
<name>A0A645FCT9_9ZZZZ</name>
<dbReference type="Gene3D" id="1.10.1790.10">
    <property type="entry name" value="PRD domain"/>
    <property type="match status" value="1"/>
</dbReference>